<name>A0A917H435_9BACT</name>
<accession>A0A917H435</accession>
<proteinExistence type="predicted"/>
<gene>
    <name evidence="4" type="ORF">GCM10011585_06500</name>
</gene>
<dbReference type="GO" id="GO:0016747">
    <property type="term" value="F:acyltransferase activity, transferring groups other than amino-acyl groups"/>
    <property type="evidence" value="ECO:0007669"/>
    <property type="project" value="InterPro"/>
</dbReference>
<sequence length="167" mass="19140">MHLRPAQPEDALAVARVHVRSWQAAYRTLLPDDYLDQLRPEDRAPHYNFTTRDPQKPYTIVAAEEGIIQSFATAAPSRDSDLRGHGELYALYVDPVYWNQGVGVALITAARTYLVQSGFQQALLWVLTGNLRAERFYERNGWTTDDHHRTVTLWGIDVEEVRYLSVL</sequence>
<evidence type="ECO:0000256" key="2">
    <source>
        <dbReference type="ARBA" id="ARBA00023315"/>
    </source>
</evidence>
<feature type="domain" description="N-acetyltransferase" evidence="3">
    <location>
        <begin position="1"/>
        <end position="165"/>
    </location>
</feature>
<dbReference type="SUPFAM" id="SSF55729">
    <property type="entry name" value="Acyl-CoA N-acyltransferases (Nat)"/>
    <property type="match status" value="1"/>
</dbReference>
<dbReference type="RefSeq" id="WP_188552685.1">
    <property type="nucleotide sequence ID" value="NZ_BMGT01000001.1"/>
</dbReference>
<keyword evidence="2" id="KW-0012">Acyltransferase</keyword>
<dbReference type="AlphaFoldDB" id="A0A917H435"/>
<organism evidence="4 5">
    <name type="scientific">Edaphobacter dinghuensis</name>
    <dbReference type="NCBI Taxonomy" id="1560005"/>
    <lineage>
        <taxon>Bacteria</taxon>
        <taxon>Pseudomonadati</taxon>
        <taxon>Acidobacteriota</taxon>
        <taxon>Terriglobia</taxon>
        <taxon>Terriglobales</taxon>
        <taxon>Acidobacteriaceae</taxon>
        <taxon>Edaphobacter</taxon>
    </lineage>
</organism>
<dbReference type="EMBL" id="BMGT01000001">
    <property type="protein sequence ID" value="GGG67294.1"/>
    <property type="molecule type" value="Genomic_DNA"/>
</dbReference>
<dbReference type="InterPro" id="IPR000182">
    <property type="entry name" value="GNAT_dom"/>
</dbReference>
<dbReference type="CDD" id="cd04301">
    <property type="entry name" value="NAT_SF"/>
    <property type="match status" value="1"/>
</dbReference>
<reference evidence="4" key="2">
    <citation type="submission" date="2020-09" db="EMBL/GenBank/DDBJ databases">
        <authorList>
            <person name="Sun Q."/>
            <person name="Zhou Y."/>
        </authorList>
    </citation>
    <scope>NUCLEOTIDE SEQUENCE</scope>
    <source>
        <strain evidence="4">CGMCC 1.12997</strain>
    </source>
</reference>
<dbReference type="Pfam" id="PF00583">
    <property type="entry name" value="Acetyltransf_1"/>
    <property type="match status" value="1"/>
</dbReference>
<evidence type="ECO:0000256" key="1">
    <source>
        <dbReference type="ARBA" id="ARBA00022679"/>
    </source>
</evidence>
<dbReference type="PROSITE" id="PS51186">
    <property type="entry name" value="GNAT"/>
    <property type="match status" value="1"/>
</dbReference>
<reference evidence="4" key="1">
    <citation type="journal article" date="2014" name="Int. J. Syst. Evol. Microbiol.">
        <title>Complete genome sequence of Corynebacterium casei LMG S-19264T (=DSM 44701T), isolated from a smear-ripened cheese.</title>
        <authorList>
            <consortium name="US DOE Joint Genome Institute (JGI-PGF)"/>
            <person name="Walter F."/>
            <person name="Albersmeier A."/>
            <person name="Kalinowski J."/>
            <person name="Ruckert C."/>
        </authorList>
    </citation>
    <scope>NUCLEOTIDE SEQUENCE</scope>
    <source>
        <strain evidence="4">CGMCC 1.12997</strain>
    </source>
</reference>
<dbReference type="Gene3D" id="3.40.630.30">
    <property type="match status" value="1"/>
</dbReference>
<dbReference type="InterPro" id="IPR016181">
    <property type="entry name" value="Acyl_CoA_acyltransferase"/>
</dbReference>
<dbReference type="PANTHER" id="PTHR43877">
    <property type="entry name" value="AMINOALKYLPHOSPHONATE N-ACETYLTRANSFERASE-RELATED-RELATED"/>
    <property type="match status" value="1"/>
</dbReference>
<evidence type="ECO:0000259" key="3">
    <source>
        <dbReference type="PROSITE" id="PS51186"/>
    </source>
</evidence>
<evidence type="ECO:0000313" key="5">
    <source>
        <dbReference type="Proteomes" id="UP000647241"/>
    </source>
</evidence>
<dbReference type="Proteomes" id="UP000647241">
    <property type="component" value="Unassembled WGS sequence"/>
</dbReference>
<dbReference type="InterPro" id="IPR050832">
    <property type="entry name" value="Bact_Acetyltransf"/>
</dbReference>
<protein>
    <submittedName>
        <fullName evidence="4">N-acetyltransferase</fullName>
    </submittedName>
</protein>
<comment type="caution">
    <text evidence="4">The sequence shown here is derived from an EMBL/GenBank/DDBJ whole genome shotgun (WGS) entry which is preliminary data.</text>
</comment>
<keyword evidence="5" id="KW-1185">Reference proteome</keyword>
<keyword evidence="1" id="KW-0808">Transferase</keyword>
<evidence type="ECO:0000313" key="4">
    <source>
        <dbReference type="EMBL" id="GGG67294.1"/>
    </source>
</evidence>